<evidence type="ECO:0000259" key="1">
    <source>
        <dbReference type="Pfam" id="PF02557"/>
    </source>
</evidence>
<keyword evidence="2" id="KW-0378">Hydrolase</keyword>
<comment type="caution">
    <text evidence="2">The sequence shown here is derived from an EMBL/GenBank/DDBJ whole genome shotgun (WGS) entry which is preliminary data.</text>
</comment>
<accession>A0ABT1NGT8</accession>
<dbReference type="Gene3D" id="3.30.200.180">
    <property type="match status" value="1"/>
</dbReference>
<keyword evidence="2" id="KW-0121">Carboxypeptidase</keyword>
<protein>
    <submittedName>
        <fullName evidence="2">D-alanyl-D-alanine carboxypeptidase family protein</fullName>
    </submittedName>
</protein>
<dbReference type="PANTHER" id="PTHR34385">
    <property type="entry name" value="D-ALANYL-D-ALANINE CARBOXYPEPTIDASE"/>
    <property type="match status" value="1"/>
</dbReference>
<dbReference type="InterPro" id="IPR003709">
    <property type="entry name" value="VanY-like_core_dom"/>
</dbReference>
<evidence type="ECO:0000313" key="3">
    <source>
        <dbReference type="Proteomes" id="UP001651880"/>
    </source>
</evidence>
<dbReference type="InterPro" id="IPR009045">
    <property type="entry name" value="Zn_M74/Hedgehog-like"/>
</dbReference>
<keyword evidence="2" id="KW-0645">Protease</keyword>
<sequence length="244" mass="27843">MVHTGHLILVNRNHPYREGSPYKTLAPVDATNNNVLLERRVASVYDKLMDELYARNRITAVSGWRSQREQEQIYSESLLENGADFTAKYVALPGHSEHQTGLAVDLALNQPDIDFIRPYFPYTGVCGAFREMAGRFGFIERYPEGKENITGIAYEPWHFRYVGAPHAMIMEQMGDTLEEYHARIRQFPYGRDPLQYDFGSSKIEVSYLPAGKEIVTFDIEGDTPYSVSGNNMDGFVVTVWRSSR</sequence>
<dbReference type="PANTHER" id="PTHR34385:SF1">
    <property type="entry name" value="PEPTIDOGLYCAN L-ALANYL-D-GLUTAMATE ENDOPEPTIDASE CWLK"/>
    <property type="match status" value="1"/>
</dbReference>
<feature type="domain" description="D-alanyl-D-alanine carboxypeptidase-like core" evidence="1">
    <location>
        <begin position="37"/>
        <end position="163"/>
    </location>
</feature>
<dbReference type="SUPFAM" id="SSF55166">
    <property type="entry name" value="Hedgehog/DD-peptidase"/>
    <property type="match status" value="1"/>
</dbReference>
<gene>
    <name evidence="2" type="ORF">LJD61_13185</name>
</gene>
<dbReference type="GO" id="GO:0004180">
    <property type="term" value="F:carboxypeptidase activity"/>
    <property type="evidence" value="ECO:0007669"/>
    <property type="project" value="UniProtKB-KW"/>
</dbReference>
<reference evidence="2 3" key="1">
    <citation type="submission" date="2021-10" db="EMBL/GenBank/DDBJ databases">
        <title>Lutispora strain m25 sp. nov., a thermophilic, non-spore-forming bacterium isolated from a lab-scale methanogenic bioreactor digesting anaerobic sludge.</title>
        <authorList>
            <person name="El Houari A."/>
            <person name="Mcdonald J."/>
        </authorList>
    </citation>
    <scope>NUCLEOTIDE SEQUENCE [LARGE SCALE GENOMIC DNA]</scope>
    <source>
        <strain evidence="3">m25</strain>
    </source>
</reference>
<dbReference type="Gene3D" id="3.30.1380.10">
    <property type="match status" value="1"/>
</dbReference>
<dbReference type="EMBL" id="JAJEKE010000012">
    <property type="protein sequence ID" value="MCQ1530498.1"/>
    <property type="molecule type" value="Genomic_DNA"/>
</dbReference>
<evidence type="ECO:0000313" key="2">
    <source>
        <dbReference type="EMBL" id="MCQ1530498.1"/>
    </source>
</evidence>
<dbReference type="Proteomes" id="UP001651880">
    <property type="component" value="Unassembled WGS sequence"/>
</dbReference>
<organism evidence="2 3">
    <name type="scientific">Lutispora saccharofermentans</name>
    <dbReference type="NCBI Taxonomy" id="3024236"/>
    <lineage>
        <taxon>Bacteria</taxon>
        <taxon>Bacillati</taxon>
        <taxon>Bacillota</taxon>
        <taxon>Clostridia</taxon>
        <taxon>Lutisporales</taxon>
        <taxon>Lutisporaceae</taxon>
        <taxon>Lutispora</taxon>
    </lineage>
</organism>
<proteinExistence type="predicted"/>
<dbReference type="Pfam" id="PF02557">
    <property type="entry name" value="VanY"/>
    <property type="match status" value="1"/>
</dbReference>
<dbReference type="InterPro" id="IPR052179">
    <property type="entry name" value="DD-CPase-like"/>
</dbReference>
<name>A0ABT1NGT8_9FIRM</name>
<keyword evidence="3" id="KW-1185">Reference proteome</keyword>